<evidence type="ECO:0000256" key="1">
    <source>
        <dbReference type="SAM" id="Phobius"/>
    </source>
</evidence>
<dbReference type="RefSeq" id="WP_127048650.1">
    <property type="nucleotide sequence ID" value="NZ_RZGZ01000002.1"/>
</dbReference>
<dbReference type="AlphaFoldDB" id="A0A3S0VGI3"/>
<accession>A0A3S0VGI3</accession>
<protein>
    <submittedName>
        <fullName evidence="2">DUF2029 domain-containing protein</fullName>
    </submittedName>
</protein>
<keyword evidence="1" id="KW-0812">Transmembrane</keyword>
<name>A0A3S0VGI3_9MICO</name>
<reference evidence="2 3" key="1">
    <citation type="submission" date="2018-12" db="EMBL/GenBank/DDBJ databases">
        <authorList>
            <person name="Li F."/>
        </authorList>
    </citation>
    <scope>NUCLEOTIDE SEQUENCE [LARGE SCALE GENOMIC DNA]</scope>
    <source>
        <strain evidence="2 3">EGI 6500705</strain>
    </source>
</reference>
<proteinExistence type="predicted"/>
<feature type="transmembrane region" description="Helical" evidence="1">
    <location>
        <begin position="366"/>
        <end position="388"/>
    </location>
</feature>
<dbReference type="EMBL" id="RZGZ01000002">
    <property type="protein sequence ID" value="RUR01281.1"/>
    <property type="molecule type" value="Genomic_DNA"/>
</dbReference>
<feature type="transmembrane region" description="Helical" evidence="1">
    <location>
        <begin position="148"/>
        <end position="175"/>
    </location>
</feature>
<evidence type="ECO:0000313" key="3">
    <source>
        <dbReference type="Proteomes" id="UP000274909"/>
    </source>
</evidence>
<feature type="transmembrane region" description="Helical" evidence="1">
    <location>
        <begin position="335"/>
        <end position="354"/>
    </location>
</feature>
<feature type="transmembrane region" description="Helical" evidence="1">
    <location>
        <begin position="182"/>
        <end position="206"/>
    </location>
</feature>
<sequence>MRARGLLWTAFVLVHVGLAWLCLFAPGLPLGDVTLVYRPWSMQLASGAPIVGIGSDWVYPLLAHLPMQLSLIAGEAAYGSAWLVLMTVLDAVAFAILLGDGSSRRRLAAAGWWVAFIALLGPISLGRIDSVTVPLSVVAVLIVMRRPLAASLLLSIATWMKVWPAAVIVAAVVALRSRWRIVFGGAVLSIAVVFVAFALGGAGHVFSFLSEQSGRGLQIEAPVSLIYVWQAAAGVEGAFIYYDPAILTYQVAGADVDVAIALMTPLLVLAFAAVALVGVVVVRGGAPVVRVLPAFALGLILVLIAVNKVGSPQYLTWLIAPIVLGIAWQGRRYTVPAVLALGLGALTHVVYPYLYWLLLSAWPPMVAVLTIRNVGYLVLLGWCIVELFRARRDVRGRRAERADENAMREWRESRMPASGVGRDADGQIRANPAVPPASEWLEEGISGVIRSGPYAGSIVLAAIDVPQHDDVPTYRLYLPAGEMTDASGERHLMDSLLEDDLRNDGDGGMIDLLTTALDVRWSTDPDEFDRARRMYDALHAPESRRKWKR</sequence>
<feature type="transmembrane region" description="Helical" evidence="1">
    <location>
        <begin position="258"/>
        <end position="281"/>
    </location>
</feature>
<feature type="transmembrane region" description="Helical" evidence="1">
    <location>
        <begin position="288"/>
        <end position="306"/>
    </location>
</feature>
<keyword evidence="1" id="KW-0472">Membrane</keyword>
<evidence type="ECO:0000313" key="2">
    <source>
        <dbReference type="EMBL" id="RUR01281.1"/>
    </source>
</evidence>
<comment type="caution">
    <text evidence="2">The sequence shown here is derived from an EMBL/GenBank/DDBJ whole genome shotgun (WGS) entry which is preliminary data.</text>
</comment>
<organism evidence="2 3">
    <name type="scientific">Labedella endophytica</name>
    <dbReference type="NCBI Taxonomy" id="1523160"/>
    <lineage>
        <taxon>Bacteria</taxon>
        <taxon>Bacillati</taxon>
        <taxon>Actinomycetota</taxon>
        <taxon>Actinomycetes</taxon>
        <taxon>Micrococcales</taxon>
        <taxon>Microbacteriaceae</taxon>
        <taxon>Labedella</taxon>
    </lineage>
</organism>
<feature type="transmembrane region" description="Helical" evidence="1">
    <location>
        <begin position="312"/>
        <end position="328"/>
    </location>
</feature>
<feature type="transmembrane region" description="Helical" evidence="1">
    <location>
        <begin position="110"/>
        <end position="128"/>
    </location>
</feature>
<dbReference type="OrthoDB" id="581198at2"/>
<feature type="transmembrane region" description="Helical" evidence="1">
    <location>
        <begin position="76"/>
        <end position="98"/>
    </location>
</feature>
<keyword evidence="1" id="KW-1133">Transmembrane helix</keyword>
<keyword evidence="3" id="KW-1185">Reference proteome</keyword>
<gene>
    <name evidence="2" type="ORF">ELQ94_07155</name>
</gene>
<dbReference type="Proteomes" id="UP000274909">
    <property type="component" value="Unassembled WGS sequence"/>
</dbReference>